<dbReference type="CDD" id="cd17039">
    <property type="entry name" value="Ubl_ubiquitin_like"/>
    <property type="match status" value="1"/>
</dbReference>
<dbReference type="PROSITE" id="PS50053">
    <property type="entry name" value="UBIQUITIN_2"/>
    <property type="match status" value="1"/>
</dbReference>
<sequence>MGKCLGKTYMVEIHGADGVKMQIGLAETPEEMEKITVLQLKEKIDERLAEKGNGGRKVLKLFFKDEMLDEDTLLSEYGIQHKSVIHAETIHYLPPCTGGESDTNTLNHRGTGNERFQKIHMS</sequence>
<evidence type="ECO:0000259" key="1">
    <source>
        <dbReference type="PROSITE" id="PS50053"/>
    </source>
</evidence>
<dbReference type="PaxDb" id="30732-ENSOMEP00000030084"/>
<dbReference type="GeneTree" id="ENSGT01150000288498"/>
<dbReference type="Ensembl" id="ENSOMET00000020155.1">
    <property type="protein sequence ID" value="ENSOMEP00000030084.1"/>
    <property type="gene ID" value="ENSOMEG00000014137.1"/>
</dbReference>
<evidence type="ECO:0000313" key="2">
    <source>
        <dbReference type="Ensembl" id="ENSOMEP00000030084.1"/>
    </source>
</evidence>
<keyword evidence="3" id="KW-1185">Reference proteome</keyword>
<proteinExistence type="predicted"/>
<reference evidence="2" key="1">
    <citation type="submission" date="2025-08" db="UniProtKB">
        <authorList>
            <consortium name="Ensembl"/>
        </authorList>
    </citation>
    <scope>IDENTIFICATION</scope>
</reference>
<reference evidence="2" key="2">
    <citation type="submission" date="2025-09" db="UniProtKB">
        <authorList>
            <consortium name="Ensembl"/>
        </authorList>
    </citation>
    <scope>IDENTIFICATION</scope>
</reference>
<feature type="domain" description="Ubiquitin-like" evidence="1">
    <location>
        <begin position="36"/>
        <end position="86"/>
    </location>
</feature>
<dbReference type="STRING" id="30732.ENSOMEP00000030084"/>
<protein>
    <recommendedName>
        <fullName evidence="1">Ubiquitin-like domain-containing protein</fullName>
    </recommendedName>
</protein>
<dbReference type="Gene3D" id="3.10.20.90">
    <property type="entry name" value="Phosphatidylinositol 3-kinase Catalytic Subunit, Chain A, domain 1"/>
    <property type="match status" value="1"/>
</dbReference>
<name>A0A3B3DKT5_ORYME</name>
<dbReference type="SUPFAM" id="SSF54236">
    <property type="entry name" value="Ubiquitin-like"/>
    <property type="match status" value="1"/>
</dbReference>
<dbReference type="OMA" id="NMVIRIT"/>
<dbReference type="InterPro" id="IPR000626">
    <property type="entry name" value="Ubiquitin-like_dom"/>
</dbReference>
<accession>A0A3B3DKT5</accession>
<evidence type="ECO:0000313" key="3">
    <source>
        <dbReference type="Proteomes" id="UP000261560"/>
    </source>
</evidence>
<organism evidence="2 3">
    <name type="scientific">Oryzias melastigma</name>
    <name type="common">Marine medaka</name>
    <dbReference type="NCBI Taxonomy" id="30732"/>
    <lineage>
        <taxon>Eukaryota</taxon>
        <taxon>Metazoa</taxon>
        <taxon>Chordata</taxon>
        <taxon>Craniata</taxon>
        <taxon>Vertebrata</taxon>
        <taxon>Euteleostomi</taxon>
        <taxon>Actinopterygii</taxon>
        <taxon>Neopterygii</taxon>
        <taxon>Teleostei</taxon>
        <taxon>Neoteleostei</taxon>
        <taxon>Acanthomorphata</taxon>
        <taxon>Ovalentaria</taxon>
        <taxon>Atherinomorphae</taxon>
        <taxon>Beloniformes</taxon>
        <taxon>Adrianichthyidae</taxon>
        <taxon>Oryziinae</taxon>
        <taxon>Oryzias</taxon>
    </lineage>
</organism>
<dbReference type="Proteomes" id="UP000261560">
    <property type="component" value="Unplaced"/>
</dbReference>
<dbReference type="InterPro" id="IPR029071">
    <property type="entry name" value="Ubiquitin-like_domsf"/>
</dbReference>
<dbReference type="AlphaFoldDB" id="A0A3B3DKT5"/>
<dbReference type="Pfam" id="PF00240">
    <property type="entry name" value="ubiquitin"/>
    <property type="match status" value="1"/>
</dbReference>